<dbReference type="Proteomes" id="UP000309997">
    <property type="component" value="Unassembled WGS sequence"/>
</dbReference>
<evidence type="ECO:0000313" key="1">
    <source>
        <dbReference type="EMBL" id="KAL3586685.1"/>
    </source>
</evidence>
<sequence>MCTNISRSYRRKAAGQAQIEETISNFLSCGWMRHKLLSSCYYTKEYTKNVLKGQMVWGFDDQAKPSPD</sequence>
<name>A0ACC4C6W2_POPAL</name>
<evidence type="ECO:0000313" key="2">
    <source>
        <dbReference type="Proteomes" id="UP000309997"/>
    </source>
</evidence>
<accession>A0ACC4C6W2</accession>
<dbReference type="EMBL" id="RCHU02000006">
    <property type="protein sequence ID" value="KAL3586685.1"/>
    <property type="molecule type" value="Genomic_DNA"/>
</dbReference>
<comment type="caution">
    <text evidence="1">The sequence shown here is derived from an EMBL/GenBank/DDBJ whole genome shotgun (WGS) entry which is preliminary data.</text>
</comment>
<protein>
    <submittedName>
        <fullName evidence="1">Uncharacterized protein</fullName>
    </submittedName>
</protein>
<keyword evidence="2" id="KW-1185">Reference proteome</keyword>
<proteinExistence type="predicted"/>
<gene>
    <name evidence="1" type="ORF">D5086_013552</name>
</gene>
<reference evidence="1 2" key="1">
    <citation type="journal article" date="2024" name="Plant Biotechnol. J.">
        <title>Genome and CRISPR/Cas9 system of a widespread forest tree (Populus alba) in the world.</title>
        <authorList>
            <person name="Liu Y.J."/>
            <person name="Jiang P.F."/>
            <person name="Han X.M."/>
            <person name="Li X.Y."/>
            <person name="Wang H.M."/>
            <person name="Wang Y.J."/>
            <person name="Wang X.X."/>
            <person name="Zeng Q.Y."/>
        </authorList>
    </citation>
    <scope>NUCLEOTIDE SEQUENCE [LARGE SCALE GENOMIC DNA]</scope>
    <source>
        <strain evidence="2">cv. PAL-ZL1</strain>
    </source>
</reference>
<organism evidence="1 2">
    <name type="scientific">Populus alba</name>
    <name type="common">White poplar</name>
    <dbReference type="NCBI Taxonomy" id="43335"/>
    <lineage>
        <taxon>Eukaryota</taxon>
        <taxon>Viridiplantae</taxon>
        <taxon>Streptophyta</taxon>
        <taxon>Embryophyta</taxon>
        <taxon>Tracheophyta</taxon>
        <taxon>Spermatophyta</taxon>
        <taxon>Magnoliopsida</taxon>
        <taxon>eudicotyledons</taxon>
        <taxon>Gunneridae</taxon>
        <taxon>Pentapetalae</taxon>
        <taxon>rosids</taxon>
        <taxon>fabids</taxon>
        <taxon>Malpighiales</taxon>
        <taxon>Salicaceae</taxon>
        <taxon>Saliceae</taxon>
        <taxon>Populus</taxon>
    </lineage>
</organism>